<reference evidence="8 9" key="1">
    <citation type="journal article" date="2007" name="Int. J. Syst. Evol. Microbiol.">
        <title>Oceanobacillus profundus sp. nov., isolated from a deep-sea sediment core.</title>
        <authorList>
            <person name="Kim Y.G."/>
            <person name="Choi D.H."/>
            <person name="Hyun S."/>
            <person name="Cho B.C."/>
        </authorList>
    </citation>
    <scope>NUCLEOTIDE SEQUENCE [LARGE SCALE GENOMIC DNA]</scope>
    <source>
        <strain evidence="8 9">DSM 18246</strain>
    </source>
</reference>
<dbReference type="PANTHER" id="PTHR30405">
    <property type="entry name" value="TRANSPOSASE"/>
    <property type="match status" value="1"/>
</dbReference>
<name>A0A417YM17_9BACI</name>
<accession>A0A417YM17</accession>
<dbReference type="GO" id="GO:0006310">
    <property type="term" value="P:DNA recombination"/>
    <property type="evidence" value="ECO:0007669"/>
    <property type="project" value="UniProtKB-KW"/>
</dbReference>
<keyword evidence="4" id="KW-0238">DNA-binding</keyword>
<evidence type="ECO:0000256" key="5">
    <source>
        <dbReference type="ARBA" id="ARBA00023172"/>
    </source>
</evidence>
<evidence type="ECO:0000259" key="7">
    <source>
        <dbReference type="Pfam" id="PF07282"/>
    </source>
</evidence>
<dbReference type="RefSeq" id="WP_118888690.1">
    <property type="nucleotide sequence ID" value="NZ_JAMAWL010000010.1"/>
</dbReference>
<dbReference type="Pfam" id="PF07282">
    <property type="entry name" value="Cas12f1-like_TNB"/>
    <property type="match status" value="1"/>
</dbReference>
<dbReference type="InterPro" id="IPR051399">
    <property type="entry name" value="RNA-guided_DNA_endo/Transpos"/>
</dbReference>
<dbReference type="NCBIfam" id="NF040570">
    <property type="entry name" value="guided_TnpB"/>
    <property type="match status" value="1"/>
</dbReference>
<dbReference type="PANTHER" id="PTHR30405:SF11">
    <property type="entry name" value="RNA-GUIDED DNA ENDONUCLEASE RV2885C-RELATED"/>
    <property type="match status" value="1"/>
</dbReference>
<dbReference type="InterPro" id="IPR010095">
    <property type="entry name" value="Cas12f1-like_TNB"/>
</dbReference>
<sequence>MQTITLKLELQKPTKEKMAMYQKMTAINTAFSNWLLHFDGLQTATSKVFKHFSDKPFPAAVVNQTIQTVKSKKKKQKTKTFRRMWCGFNNQNFKVERENRLYKVSFPTQEKRIGVPVVCKDHQKPWLDKLLSSEVKQGTTELFEKRGRWFVAISFSFEVEQKQADQAQAKTMGIDIGMRQLATCSIGTTSIFFPGKELGYRRRRFASRRRKLGSLKKLEAIRKSKNKESDWVKETNHKISRQIIRFALDNGVHLIRMEDLTGIRHFRKSKKEAGRTLHRWSHYQLQQFIAYKAQMAGLLVEYVNPTYTSQMCKCGHVDKRNRDRNAFCCRKCGYRSHADINAAINISKAVSGLSEEKSKKN</sequence>
<evidence type="ECO:0000256" key="3">
    <source>
        <dbReference type="ARBA" id="ARBA00022578"/>
    </source>
</evidence>
<gene>
    <name evidence="8" type="ORF">D1B32_04040</name>
</gene>
<comment type="similarity">
    <text evidence="1">In the C-terminal section; belongs to the transposase 35 family.</text>
</comment>
<dbReference type="Pfam" id="PF01385">
    <property type="entry name" value="OrfB_IS605"/>
    <property type="match status" value="1"/>
</dbReference>
<organism evidence="8 9">
    <name type="scientific">Oceanobacillus profundus</name>
    <dbReference type="NCBI Taxonomy" id="372463"/>
    <lineage>
        <taxon>Bacteria</taxon>
        <taxon>Bacillati</taxon>
        <taxon>Bacillota</taxon>
        <taxon>Bacilli</taxon>
        <taxon>Bacillales</taxon>
        <taxon>Bacillaceae</taxon>
        <taxon>Oceanobacillus</taxon>
    </lineage>
</organism>
<protein>
    <submittedName>
        <fullName evidence="8">Transposase</fullName>
    </submittedName>
</protein>
<feature type="domain" description="Probable transposase IS891/IS1136/IS1341" evidence="6">
    <location>
        <begin position="155"/>
        <end position="263"/>
    </location>
</feature>
<proteinExistence type="inferred from homology"/>
<keyword evidence="3" id="KW-0815">Transposition</keyword>
<keyword evidence="5" id="KW-0233">DNA recombination</keyword>
<evidence type="ECO:0000313" key="9">
    <source>
        <dbReference type="Proteomes" id="UP000285456"/>
    </source>
</evidence>
<dbReference type="GO" id="GO:0032196">
    <property type="term" value="P:transposition"/>
    <property type="evidence" value="ECO:0007669"/>
    <property type="project" value="UniProtKB-KW"/>
</dbReference>
<comment type="similarity">
    <text evidence="2">In the N-terminal section; belongs to the transposase 2 family.</text>
</comment>
<dbReference type="EMBL" id="QWEH01000002">
    <property type="protein sequence ID" value="RHW34345.1"/>
    <property type="molecule type" value="Genomic_DNA"/>
</dbReference>
<evidence type="ECO:0000256" key="1">
    <source>
        <dbReference type="ARBA" id="ARBA00008761"/>
    </source>
</evidence>
<dbReference type="NCBIfam" id="TIGR01766">
    <property type="entry name" value="IS200/IS605 family accessory protein TnpB-like domain"/>
    <property type="match status" value="1"/>
</dbReference>
<dbReference type="Proteomes" id="UP000285456">
    <property type="component" value="Unassembled WGS sequence"/>
</dbReference>
<feature type="domain" description="Cas12f1-like TNB" evidence="7">
    <location>
        <begin position="282"/>
        <end position="346"/>
    </location>
</feature>
<dbReference type="GO" id="GO:0003677">
    <property type="term" value="F:DNA binding"/>
    <property type="evidence" value="ECO:0007669"/>
    <property type="project" value="UniProtKB-KW"/>
</dbReference>
<comment type="caution">
    <text evidence="8">The sequence shown here is derived from an EMBL/GenBank/DDBJ whole genome shotgun (WGS) entry which is preliminary data.</text>
</comment>
<evidence type="ECO:0000259" key="6">
    <source>
        <dbReference type="Pfam" id="PF01385"/>
    </source>
</evidence>
<evidence type="ECO:0000256" key="4">
    <source>
        <dbReference type="ARBA" id="ARBA00023125"/>
    </source>
</evidence>
<keyword evidence="9" id="KW-1185">Reference proteome</keyword>
<evidence type="ECO:0000313" key="8">
    <source>
        <dbReference type="EMBL" id="RHW34345.1"/>
    </source>
</evidence>
<dbReference type="OrthoDB" id="4278026at2"/>
<evidence type="ECO:0000256" key="2">
    <source>
        <dbReference type="ARBA" id="ARBA00011044"/>
    </source>
</evidence>
<dbReference type="InterPro" id="IPR001959">
    <property type="entry name" value="Transposase"/>
</dbReference>
<dbReference type="AlphaFoldDB" id="A0A417YM17"/>